<comment type="catalytic activity">
    <reaction evidence="2">
        <text>oxidized coenzyme F420-(gamma-L-Glu)(n) + a quinol + H(+) = reduced coenzyme F420-(gamma-L-Glu)(n) + a quinone</text>
        <dbReference type="Rhea" id="RHEA:39663"/>
        <dbReference type="Rhea" id="RHEA-COMP:12939"/>
        <dbReference type="Rhea" id="RHEA-COMP:14378"/>
        <dbReference type="ChEBI" id="CHEBI:15378"/>
        <dbReference type="ChEBI" id="CHEBI:24646"/>
        <dbReference type="ChEBI" id="CHEBI:132124"/>
        <dbReference type="ChEBI" id="CHEBI:133980"/>
        <dbReference type="ChEBI" id="CHEBI:139511"/>
    </reaction>
</comment>
<dbReference type="AlphaFoldDB" id="A0A6J4NXX9"/>
<evidence type="ECO:0000256" key="2">
    <source>
        <dbReference type="ARBA" id="ARBA00049106"/>
    </source>
</evidence>
<evidence type="ECO:0000313" key="3">
    <source>
        <dbReference type="EMBL" id="CAA9395497.1"/>
    </source>
</evidence>
<dbReference type="PANTHER" id="PTHR39428">
    <property type="entry name" value="F420H(2)-DEPENDENT QUINONE REDUCTASE RV1261C"/>
    <property type="match status" value="1"/>
</dbReference>
<protein>
    <recommendedName>
        <fullName evidence="4">Nitroreductase family deazaflavin-dependent oxidoreductase</fullName>
    </recommendedName>
</protein>
<evidence type="ECO:0000256" key="1">
    <source>
        <dbReference type="ARBA" id="ARBA00008710"/>
    </source>
</evidence>
<evidence type="ECO:0008006" key="4">
    <source>
        <dbReference type="Google" id="ProtNLM"/>
    </source>
</evidence>
<proteinExistence type="inferred from homology"/>
<dbReference type="GO" id="GO:0070967">
    <property type="term" value="F:coenzyme F420 binding"/>
    <property type="evidence" value="ECO:0007669"/>
    <property type="project" value="TreeGrafter"/>
</dbReference>
<dbReference type="SUPFAM" id="SSF50475">
    <property type="entry name" value="FMN-binding split barrel"/>
    <property type="match status" value="1"/>
</dbReference>
<dbReference type="Gene3D" id="2.30.110.10">
    <property type="entry name" value="Electron Transport, Fmn-binding Protein, Chain A"/>
    <property type="match status" value="1"/>
</dbReference>
<name>A0A6J4NXX9_9ACTN</name>
<dbReference type="NCBIfam" id="TIGR00026">
    <property type="entry name" value="hi_GC_TIGR00026"/>
    <property type="match status" value="1"/>
</dbReference>
<comment type="similarity">
    <text evidence="1">Belongs to the F420H(2)-dependent quinone reductase family.</text>
</comment>
<dbReference type="GO" id="GO:0005886">
    <property type="term" value="C:plasma membrane"/>
    <property type="evidence" value="ECO:0007669"/>
    <property type="project" value="TreeGrafter"/>
</dbReference>
<dbReference type="PANTHER" id="PTHR39428:SF3">
    <property type="entry name" value="DEAZAFLAVIN-DEPENDENT NITROREDUCTASE"/>
    <property type="match status" value="1"/>
</dbReference>
<dbReference type="Pfam" id="PF04075">
    <property type="entry name" value="F420H2_quin_red"/>
    <property type="match status" value="1"/>
</dbReference>
<accession>A0A6J4NXX9</accession>
<sequence length="155" mass="17163">MGLLTPLAVKIGSLSFMPKLLPQITATDKALQRLTKGRVTILDVAGLPNLTLTARGRKSGEPRSTPLLAVPRGEDWLVAGSNFGGPKQPVWVVNVEANPDCQITVNGRTQDVTARRLEGEERDRAWSEMVAVWPNYNLYAERTDRQIKVFELSPR</sequence>
<dbReference type="GO" id="GO:0016491">
    <property type="term" value="F:oxidoreductase activity"/>
    <property type="evidence" value="ECO:0007669"/>
    <property type="project" value="InterPro"/>
</dbReference>
<dbReference type="InterPro" id="IPR012349">
    <property type="entry name" value="Split_barrel_FMN-bd"/>
</dbReference>
<organism evidence="3">
    <name type="scientific">uncultured Nocardioidaceae bacterium</name>
    <dbReference type="NCBI Taxonomy" id="253824"/>
    <lineage>
        <taxon>Bacteria</taxon>
        <taxon>Bacillati</taxon>
        <taxon>Actinomycetota</taxon>
        <taxon>Actinomycetes</taxon>
        <taxon>Propionibacteriales</taxon>
        <taxon>Nocardioidaceae</taxon>
        <taxon>environmental samples</taxon>
    </lineage>
</organism>
<dbReference type="InterPro" id="IPR004378">
    <property type="entry name" value="F420H2_quin_Rdtase"/>
</dbReference>
<gene>
    <name evidence="3" type="ORF">AVDCRST_MAG47-3103</name>
</gene>
<reference evidence="3" key="1">
    <citation type="submission" date="2020-02" db="EMBL/GenBank/DDBJ databases">
        <authorList>
            <person name="Meier V. D."/>
        </authorList>
    </citation>
    <scope>NUCLEOTIDE SEQUENCE</scope>
    <source>
        <strain evidence="3">AVDCRST_MAG47</strain>
    </source>
</reference>
<dbReference type="EMBL" id="CADCUK010000206">
    <property type="protein sequence ID" value="CAA9395497.1"/>
    <property type="molecule type" value="Genomic_DNA"/>
</dbReference>